<evidence type="ECO:0000313" key="2">
    <source>
        <dbReference type="Proteomes" id="UP001589891"/>
    </source>
</evidence>
<gene>
    <name evidence="1" type="ORF">ACFFGX_14190</name>
</gene>
<dbReference type="RefSeq" id="WP_376946956.1">
    <property type="nucleotide sequence ID" value="NZ_CP171449.1"/>
</dbReference>
<dbReference type="EMBL" id="JBHLSS010000089">
    <property type="protein sequence ID" value="MFC0710650.1"/>
    <property type="molecule type" value="Genomic_DNA"/>
</dbReference>
<evidence type="ECO:0000313" key="1">
    <source>
        <dbReference type="EMBL" id="MFC0710650.1"/>
    </source>
</evidence>
<comment type="caution">
    <text evidence="1">The sequence shown here is derived from an EMBL/GenBank/DDBJ whole genome shotgun (WGS) entry which is preliminary data.</text>
</comment>
<sequence>MNGWRILLFGGLLLGAQLSPAPAQDWSGIRDGALYLRAPQGDTLQVDWRPAWQAEANAEHLYLQAGDGRLLAQRDIAAAETRGSQRWTLPAGNGDLRLEIPGYSFRLYRVRHGDDTAALFEPVKQHFCAELPAGTQLYFRVRAGERAVLAGKYHGGVDGLHAERLSDGQRLNLLLSRDNHYSRSDRIELPVSEQDQVWSLQLRGHGKAAFWLDGSANLFARRPEHLFSPELERGRVGLTLHDEVAGPTPRLGVGLPYTPPEAPELLARLAPRAANHYSFVDVTVRRPHHEQAFRPLYFARYGIDADSTLLSQTGRRSVLEADDASHAGLAAWIDGIRALGGAGRHYISFADEPNLSYPDYRSFASYFAAMARQVRATAGAREAGIRIAMPASSRLVNGPTTADASARRGLDWARRLLASHDEEIDALAWHEWMVRDLRATRVYRDSVRQAAQLVGLDERGRPRKALLLEQTNLSSGNDVSPYEQETRFAALWWASVAINAAQDGLLEQLNWFLATDDEEHFKGMIGLTGDGRYVLKPVGEAMAFMQRHWQQEVLRLDNDAFEVDALAMRTGSRLVLFGVNKTPRRQEVRLSGAPLACHAQDPPRLHLFDAEAPDATSGAAVLDCTQQPWRFGLPGESLFVLEWTAP</sequence>
<organism evidence="1 2">
    <name type="scientific">Azorhizophilus paspali</name>
    <name type="common">Azotobacter paspali</name>
    <dbReference type="NCBI Taxonomy" id="69963"/>
    <lineage>
        <taxon>Bacteria</taxon>
        <taxon>Pseudomonadati</taxon>
        <taxon>Pseudomonadota</taxon>
        <taxon>Gammaproteobacteria</taxon>
        <taxon>Pseudomonadales</taxon>
        <taxon>Pseudomonadaceae</taxon>
        <taxon>Azorhizophilus</taxon>
    </lineage>
</organism>
<reference evidence="1 2" key="1">
    <citation type="submission" date="2024-09" db="EMBL/GenBank/DDBJ databases">
        <authorList>
            <person name="Sun Q."/>
            <person name="Mori K."/>
        </authorList>
    </citation>
    <scope>NUCLEOTIDE SEQUENCE [LARGE SCALE GENOMIC DNA]</scope>
    <source>
        <strain evidence="1 2">NCAIM B.01794</strain>
    </source>
</reference>
<proteinExistence type="predicted"/>
<protein>
    <submittedName>
        <fullName evidence="1">Uncharacterized protein</fullName>
    </submittedName>
</protein>
<keyword evidence="2" id="KW-1185">Reference proteome</keyword>
<dbReference type="Proteomes" id="UP001589891">
    <property type="component" value="Unassembled WGS sequence"/>
</dbReference>
<accession>A0ABV6SQN8</accession>
<name>A0ABV6SQN8_AZOPA</name>
<dbReference type="Gene3D" id="3.20.20.80">
    <property type="entry name" value="Glycosidases"/>
    <property type="match status" value="1"/>
</dbReference>